<dbReference type="SUPFAM" id="SSF52540">
    <property type="entry name" value="P-loop containing nucleoside triphosphate hydrolases"/>
    <property type="match status" value="1"/>
</dbReference>
<gene>
    <name evidence="2" type="ORF">TK0001_4772</name>
</gene>
<dbReference type="Proteomes" id="UP000233769">
    <property type="component" value="Chromosome tk0001"/>
</dbReference>
<dbReference type="InterPro" id="IPR027417">
    <property type="entry name" value="P-loop_NTPase"/>
</dbReference>
<dbReference type="AlphaFoldDB" id="A0A2N9AVK1"/>
<dbReference type="GO" id="GO:0003676">
    <property type="term" value="F:nucleic acid binding"/>
    <property type="evidence" value="ECO:0007669"/>
    <property type="project" value="InterPro"/>
</dbReference>
<evidence type="ECO:0000313" key="2">
    <source>
        <dbReference type="EMBL" id="SOR31357.1"/>
    </source>
</evidence>
<accession>A0A2N9AVK1</accession>
<dbReference type="Pfam" id="PF00270">
    <property type="entry name" value="DEAD"/>
    <property type="match status" value="1"/>
</dbReference>
<dbReference type="GO" id="GO:0005524">
    <property type="term" value="F:ATP binding"/>
    <property type="evidence" value="ECO:0007669"/>
    <property type="project" value="InterPro"/>
</dbReference>
<dbReference type="EMBL" id="LT962688">
    <property type="protein sequence ID" value="SOR31357.1"/>
    <property type="molecule type" value="Genomic_DNA"/>
</dbReference>
<proteinExistence type="predicted"/>
<organism evidence="2 3">
    <name type="scientific">Methylorubrum extorquens</name>
    <name type="common">Methylobacterium dichloromethanicum</name>
    <name type="synonym">Methylobacterium extorquens</name>
    <dbReference type="NCBI Taxonomy" id="408"/>
    <lineage>
        <taxon>Bacteria</taxon>
        <taxon>Pseudomonadati</taxon>
        <taxon>Pseudomonadota</taxon>
        <taxon>Alphaproteobacteria</taxon>
        <taxon>Hyphomicrobiales</taxon>
        <taxon>Methylobacteriaceae</taxon>
        <taxon>Methylorubrum</taxon>
    </lineage>
</organism>
<evidence type="ECO:0000259" key="1">
    <source>
        <dbReference type="Pfam" id="PF00270"/>
    </source>
</evidence>
<name>A0A2N9AVK1_METEX</name>
<feature type="domain" description="DEAD/DEAH-box helicase" evidence="1">
    <location>
        <begin position="9"/>
        <end position="99"/>
    </location>
</feature>
<sequence length="795" mass="90913">MKKFKYCPAPTGAGKTYAIEGRLAEISRDSEAAILLQPSKNLCHQTASNMATRFPGVMVEVFNQDVCGTKTVVRLAEHLRNPPDRPHVIIATWAAFMMLPHFDRRERFHLICDEIPQAFVPKSIKLPDNHHAITDALEIKDVGPIYGLVTAGDTTVIRRIAENVRNDAFNDLLSPLAKHIHEQRYLTYVDRKSYNGLLSGSRDDRSLNTYSMLTPSVFDGFRSVTLVGARAEETILFKWFTLQGVKFIQDDALLSKLRYHDHQNGRLIEFHYASERNWSLTEQHNDPSLRSKFEGAVSQMFAGQQFVWQDNVSNEAMMFRDNGLAHNVGHCAHGLNQFQHIDKAVIFSSKNFSKHEGGFLSNFCQISPTEQRIALAYHSAYQTYNRISVRDPNNSSRKIVVLPDQQNAAWQQERYPGSIVVPLGIDSRPVERTRADKVHRNDADRQKAHRDKLKNQQKEIMSNVIDAVDSKQTYVSVDDCHDYSFNTVSCVTSLQGSIIAHKRDKESTMIVGSKDGFVANMKQMSKNVLESKDRNRLISPALFIDLVGFASRRAKLNAFCGRNIYLDIENGTLTHRQLANIFPSIEMLAYSSYSHTKEMPRYRVVLLTNTIMSPDVYTAIYNMVCERIELAGYKTASEHDFDAKEKVHGIDRKPYLTDLFYLPCMPADGEGFFLHYHKHRKPLDVIGWCNNSYPTRFDEVESVSLEHHLPKQNIDRDHAQLCEEALQRFRDQTVNQGKSHKALRALNFTLLEGGVDDVSREVTLTQAAYLSRSREDRLRDKQHMMRFGLRNLSHR</sequence>
<evidence type="ECO:0000313" key="3">
    <source>
        <dbReference type="Proteomes" id="UP000233769"/>
    </source>
</evidence>
<dbReference type="Gene3D" id="3.40.50.300">
    <property type="entry name" value="P-loop containing nucleotide triphosphate hydrolases"/>
    <property type="match status" value="1"/>
</dbReference>
<dbReference type="InterPro" id="IPR011545">
    <property type="entry name" value="DEAD/DEAH_box_helicase_dom"/>
</dbReference>
<reference evidence="3" key="1">
    <citation type="submission" date="2017-10" db="EMBL/GenBank/DDBJ databases">
        <authorList>
            <person name="Regsiter A."/>
            <person name="William W."/>
        </authorList>
    </citation>
    <scope>NUCLEOTIDE SEQUENCE [LARGE SCALE GENOMIC DNA]</scope>
</reference>
<protein>
    <recommendedName>
        <fullName evidence="1">DEAD/DEAH-box helicase domain-containing protein</fullName>
    </recommendedName>
</protein>